<dbReference type="InterPro" id="IPR000182">
    <property type="entry name" value="GNAT_dom"/>
</dbReference>
<sequence>MIYQLNEDYSVRPLTEEDLDGPYTLWFEDQDVCRYNSHAKFFKTKTHFREYLSELNREDRVVWAICHAHDGHVGNISLQDISLIDRAAEFAIVIGDKRHWGRNVGLLAGRALLRHGFSKLNLERISCGTAATNEGMKKLAIALGMTHEGTRRRAQFLEGDRVDVLEYGILRKEFNEHDV</sequence>
<dbReference type="Pfam" id="PF13302">
    <property type="entry name" value="Acetyltransf_3"/>
    <property type="match status" value="1"/>
</dbReference>
<dbReference type="GO" id="GO:0016747">
    <property type="term" value="F:acyltransferase activity, transferring groups other than amino-acyl groups"/>
    <property type="evidence" value="ECO:0007669"/>
    <property type="project" value="InterPro"/>
</dbReference>
<dbReference type="PANTHER" id="PTHR43415:SF3">
    <property type="entry name" value="GNAT-FAMILY ACETYLTRANSFERASE"/>
    <property type="match status" value="1"/>
</dbReference>
<dbReference type="AlphaFoldDB" id="A0A382AJR3"/>
<reference evidence="2" key="1">
    <citation type="submission" date="2018-05" db="EMBL/GenBank/DDBJ databases">
        <authorList>
            <person name="Lanie J.A."/>
            <person name="Ng W.-L."/>
            <person name="Kazmierczak K.M."/>
            <person name="Andrzejewski T.M."/>
            <person name="Davidsen T.M."/>
            <person name="Wayne K.J."/>
            <person name="Tettelin H."/>
            <person name="Glass J.I."/>
            <person name="Rusch D."/>
            <person name="Podicherti R."/>
            <person name="Tsui H.-C.T."/>
            <person name="Winkler M.E."/>
        </authorList>
    </citation>
    <scope>NUCLEOTIDE SEQUENCE</scope>
</reference>
<gene>
    <name evidence="2" type="ORF">METZ01_LOCUS154664</name>
</gene>
<dbReference type="InterPro" id="IPR016181">
    <property type="entry name" value="Acyl_CoA_acyltransferase"/>
</dbReference>
<proteinExistence type="predicted"/>
<name>A0A382AJR3_9ZZZZ</name>
<dbReference type="Gene3D" id="3.40.630.30">
    <property type="match status" value="1"/>
</dbReference>
<organism evidence="2">
    <name type="scientific">marine metagenome</name>
    <dbReference type="NCBI Taxonomy" id="408172"/>
    <lineage>
        <taxon>unclassified sequences</taxon>
        <taxon>metagenomes</taxon>
        <taxon>ecological metagenomes</taxon>
    </lineage>
</organism>
<feature type="domain" description="N-acetyltransferase" evidence="1">
    <location>
        <begin position="11"/>
        <end position="146"/>
    </location>
</feature>
<evidence type="ECO:0000313" key="2">
    <source>
        <dbReference type="EMBL" id="SVB01810.1"/>
    </source>
</evidence>
<protein>
    <recommendedName>
        <fullName evidence="1">N-acetyltransferase domain-containing protein</fullName>
    </recommendedName>
</protein>
<accession>A0A382AJR3</accession>
<evidence type="ECO:0000259" key="1">
    <source>
        <dbReference type="Pfam" id="PF13302"/>
    </source>
</evidence>
<dbReference type="EMBL" id="UINC01025713">
    <property type="protein sequence ID" value="SVB01810.1"/>
    <property type="molecule type" value="Genomic_DNA"/>
</dbReference>
<dbReference type="PANTHER" id="PTHR43415">
    <property type="entry name" value="SPERMIDINE N(1)-ACETYLTRANSFERASE"/>
    <property type="match status" value="1"/>
</dbReference>
<dbReference type="SUPFAM" id="SSF55729">
    <property type="entry name" value="Acyl-CoA N-acyltransferases (Nat)"/>
    <property type="match status" value="1"/>
</dbReference>